<evidence type="ECO:0000259" key="1">
    <source>
        <dbReference type="PROSITE" id="PS51502"/>
    </source>
</evidence>
<dbReference type="PROSITE" id="PS51502">
    <property type="entry name" value="S_R_A_B_BARREL"/>
    <property type="match status" value="1"/>
</dbReference>
<evidence type="ECO:0000313" key="2">
    <source>
        <dbReference type="EMBL" id="SMX49053.1"/>
    </source>
</evidence>
<keyword evidence="3" id="KW-1185">Reference proteome</keyword>
<dbReference type="Gene3D" id="3.30.70.100">
    <property type="match status" value="1"/>
</dbReference>
<feature type="domain" description="Stress-response A/B barrel" evidence="1">
    <location>
        <begin position="2"/>
        <end position="100"/>
    </location>
</feature>
<dbReference type="AlphaFoldDB" id="A0A238L1V8"/>
<reference evidence="3" key="1">
    <citation type="submission" date="2017-05" db="EMBL/GenBank/DDBJ databases">
        <authorList>
            <person name="Rodrigo-Torres L."/>
            <person name="Arahal R. D."/>
            <person name="Lucena T."/>
        </authorList>
    </citation>
    <scope>NUCLEOTIDE SEQUENCE [LARGE SCALE GENOMIC DNA]</scope>
    <source>
        <strain evidence="3">CECT 8715</strain>
    </source>
</reference>
<dbReference type="InterPro" id="IPR013097">
    <property type="entry name" value="Dabb"/>
</dbReference>
<gene>
    <name evidence="2" type="ORF">RUA8715_03630</name>
</gene>
<dbReference type="Proteomes" id="UP000202485">
    <property type="component" value="Unassembled WGS sequence"/>
</dbReference>
<organism evidence="2 3">
    <name type="scientific">Ruegeria arenilitoris</name>
    <dbReference type="NCBI Taxonomy" id="1173585"/>
    <lineage>
        <taxon>Bacteria</taxon>
        <taxon>Pseudomonadati</taxon>
        <taxon>Pseudomonadota</taxon>
        <taxon>Alphaproteobacteria</taxon>
        <taxon>Rhodobacterales</taxon>
        <taxon>Roseobacteraceae</taxon>
        <taxon>Ruegeria</taxon>
    </lineage>
</organism>
<proteinExistence type="predicted"/>
<accession>A0A238L1V8</accession>
<dbReference type="SUPFAM" id="SSF54909">
    <property type="entry name" value="Dimeric alpha+beta barrel"/>
    <property type="match status" value="1"/>
</dbReference>
<dbReference type="OrthoDB" id="9816070at2"/>
<name>A0A238L1V8_9RHOB</name>
<dbReference type="RefSeq" id="WP_093965179.1">
    <property type="nucleotide sequence ID" value="NZ_FXYG01000005.1"/>
</dbReference>
<dbReference type="EMBL" id="FXYG01000005">
    <property type="protein sequence ID" value="SMX49053.1"/>
    <property type="molecule type" value="Genomic_DNA"/>
</dbReference>
<protein>
    <submittedName>
        <fullName evidence="2">Stress responsive A/B Barrel Domain protein</fullName>
    </submittedName>
</protein>
<sequence>MILHCVFFTFRSDAPQGARRAVLTGLAELCADLEGVLAFESGPNLDFEGKSQDYRDGFVIRFADRHAVQAYAEHPTHRRLGGQLCDLCQNGADGIIVFDLDVPDAQ</sequence>
<evidence type="ECO:0000313" key="3">
    <source>
        <dbReference type="Proteomes" id="UP000202485"/>
    </source>
</evidence>
<dbReference type="InterPro" id="IPR011008">
    <property type="entry name" value="Dimeric_a/b-barrel"/>
</dbReference>
<dbReference type="Pfam" id="PF07876">
    <property type="entry name" value="Dabb"/>
    <property type="match status" value="1"/>
</dbReference>
<dbReference type="SMART" id="SM00886">
    <property type="entry name" value="Dabb"/>
    <property type="match status" value="1"/>
</dbReference>